<evidence type="ECO:0000256" key="1">
    <source>
        <dbReference type="SAM" id="MobiDB-lite"/>
    </source>
</evidence>
<organism evidence="3 4">
    <name type="scientific">Tilletia indica</name>
    <dbReference type="NCBI Taxonomy" id="43049"/>
    <lineage>
        <taxon>Eukaryota</taxon>
        <taxon>Fungi</taxon>
        <taxon>Dikarya</taxon>
        <taxon>Basidiomycota</taxon>
        <taxon>Ustilaginomycotina</taxon>
        <taxon>Exobasidiomycetes</taxon>
        <taxon>Tilletiales</taxon>
        <taxon>Tilletiaceae</taxon>
        <taxon>Tilletia</taxon>
    </lineage>
</organism>
<feature type="compositionally biased region" description="Low complexity" evidence="1">
    <location>
        <begin position="246"/>
        <end position="260"/>
    </location>
</feature>
<feature type="compositionally biased region" description="Pro residues" evidence="1">
    <location>
        <begin position="152"/>
        <end position="162"/>
    </location>
</feature>
<name>A0A177T875_9BASI</name>
<sequence length="260" mass="26678">MAPALLTTFNAAPRTLLLNKRATAYDDDSYCSFGGCGLGVGARAGIIAGIIVCLIVLGTLVAGVRRRRLQRMHETIYVQQAQNQQHGAGNPYAAGASGYPPQANRPQNQWYAGPPPGTPPVDDSPYSPYAPPYGYKAPEAGAANGLSTPSNAYPPPQGPPPAMTASTDPHSSMPSPAVPPTSPPSTHPTGGNTADSSQPATNTASSDPVSMPMPSVPEPAMHAHHTGNTSAIPSVPPPAYQPNEPSAPNTSASNNNTTTI</sequence>
<reference evidence="3" key="1">
    <citation type="submission" date="2016-04" db="EMBL/GenBank/DDBJ databases">
        <authorList>
            <person name="Nguyen H.D."/>
            <person name="Samba Siva P."/>
            <person name="Cullis J."/>
            <person name="Levesque C.A."/>
            <person name="Hambleton S."/>
        </authorList>
    </citation>
    <scope>NUCLEOTIDE SEQUENCE</scope>
    <source>
        <strain evidence="3">DAOMC 236416</strain>
    </source>
</reference>
<feature type="transmembrane region" description="Helical" evidence="2">
    <location>
        <begin position="44"/>
        <end position="64"/>
    </location>
</feature>
<proteinExistence type="predicted"/>
<feature type="compositionally biased region" description="Low complexity" evidence="1">
    <location>
        <begin position="80"/>
        <end position="90"/>
    </location>
</feature>
<protein>
    <submittedName>
        <fullName evidence="3">Uncharacterized protein</fullName>
    </submittedName>
</protein>
<evidence type="ECO:0000256" key="2">
    <source>
        <dbReference type="SAM" id="Phobius"/>
    </source>
</evidence>
<dbReference type="AlphaFoldDB" id="A0A177T875"/>
<feature type="region of interest" description="Disordered" evidence="1">
    <location>
        <begin position="80"/>
        <end position="260"/>
    </location>
</feature>
<keyword evidence="4" id="KW-1185">Reference proteome</keyword>
<feature type="compositionally biased region" description="Low complexity" evidence="1">
    <location>
        <begin position="120"/>
        <end position="143"/>
    </location>
</feature>
<evidence type="ECO:0000313" key="4">
    <source>
        <dbReference type="Proteomes" id="UP000077521"/>
    </source>
</evidence>
<dbReference type="EMBL" id="LWDF02001051">
    <property type="protein sequence ID" value="KAE8240564.1"/>
    <property type="molecule type" value="Genomic_DNA"/>
</dbReference>
<evidence type="ECO:0000313" key="3">
    <source>
        <dbReference type="EMBL" id="KAE8240564.1"/>
    </source>
</evidence>
<feature type="compositionally biased region" description="Pro residues" evidence="1">
    <location>
        <begin position="176"/>
        <end position="186"/>
    </location>
</feature>
<gene>
    <name evidence="3" type="ORF">A4X13_0g7728</name>
</gene>
<comment type="caution">
    <text evidence="3">The sequence shown here is derived from an EMBL/GenBank/DDBJ whole genome shotgun (WGS) entry which is preliminary data.</text>
</comment>
<dbReference type="Proteomes" id="UP000077521">
    <property type="component" value="Unassembled WGS sequence"/>
</dbReference>
<accession>A0A177T875</accession>
<feature type="compositionally biased region" description="Polar residues" evidence="1">
    <location>
        <begin position="190"/>
        <end position="204"/>
    </location>
</feature>
<keyword evidence="2" id="KW-1133">Transmembrane helix</keyword>
<keyword evidence="2" id="KW-0812">Transmembrane</keyword>
<keyword evidence="2" id="KW-0472">Membrane</keyword>
<reference evidence="3" key="2">
    <citation type="journal article" date="2019" name="IMA Fungus">
        <title>Genome sequencing and comparison of five Tilletia species to identify candidate genes for the detection of regulated species infecting wheat.</title>
        <authorList>
            <person name="Nguyen H.D.T."/>
            <person name="Sultana T."/>
            <person name="Kesanakurti P."/>
            <person name="Hambleton S."/>
        </authorList>
    </citation>
    <scope>NUCLEOTIDE SEQUENCE</scope>
    <source>
        <strain evidence="3">DAOMC 236416</strain>
    </source>
</reference>